<evidence type="ECO:0000313" key="1">
    <source>
        <dbReference type="EMBL" id="PIE25382.1"/>
    </source>
</evidence>
<reference evidence="1 2" key="1">
    <citation type="submission" date="2017-10" db="EMBL/GenBank/DDBJ databases">
        <title>Novel microbial diversity and functional potential in the marine mammal oral microbiome.</title>
        <authorList>
            <person name="Dudek N.K."/>
            <person name="Sun C.L."/>
            <person name="Burstein D."/>
            <person name="Kantor R.S."/>
            <person name="Aliaga Goltsman D.S."/>
            <person name="Bik E.M."/>
            <person name="Thomas B.C."/>
            <person name="Banfield J.F."/>
            <person name="Relman D.A."/>
        </authorList>
    </citation>
    <scope>NUCLEOTIDE SEQUENCE [LARGE SCALE GENOMIC DNA]</scope>
    <source>
        <strain evidence="1">DOLJORAL78_47_21</strain>
    </source>
</reference>
<sequence>MENDLKLLLQQADELRSGIQKMHDQSKMMGYNAAGIRECATTLQKCIKKVGNNKLAALAARDKRKVYAEMEQAIEQLLEFID</sequence>
<comment type="caution">
    <text evidence="1">The sequence shown here is derived from an EMBL/GenBank/DDBJ whole genome shotgun (WGS) entry which is preliminary data.</text>
</comment>
<gene>
    <name evidence="1" type="ORF">CSA60_00800</name>
</gene>
<dbReference type="STRING" id="207954.MED92_09061"/>
<dbReference type="EMBL" id="PDSH01000006">
    <property type="protein sequence ID" value="PIE25382.1"/>
    <property type="molecule type" value="Genomic_DNA"/>
</dbReference>
<organism evidence="1 2">
    <name type="scientific">Neptuniibacter caesariensis</name>
    <dbReference type="NCBI Taxonomy" id="207954"/>
    <lineage>
        <taxon>Bacteria</taxon>
        <taxon>Pseudomonadati</taxon>
        <taxon>Pseudomonadota</taxon>
        <taxon>Gammaproteobacteria</taxon>
        <taxon>Oceanospirillales</taxon>
        <taxon>Oceanospirillaceae</taxon>
        <taxon>Neptuniibacter</taxon>
    </lineage>
</organism>
<evidence type="ECO:0000313" key="2">
    <source>
        <dbReference type="Proteomes" id="UP000243469"/>
    </source>
</evidence>
<dbReference type="AlphaFoldDB" id="A0A2G6JS00"/>
<protein>
    <submittedName>
        <fullName evidence="1">Uncharacterized protein</fullName>
    </submittedName>
</protein>
<accession>A0A2G6JS00</accession>
<proteinExistence type="predicted"/>
<dbReference type="Proteomes" id="UP000243469">
    <property type="component" value="Unassembled WGS sequence"/>
</dbReference>
<name>A0A2G6JS00_NEPCE</name>